<gene>
    <name evidence="14" type="ORF">BACPEC_00744</name>
</gene>
<feature type="compositionally biased region" description="Acidic residues" evidence="10">
    <location>
        <begin position="320"/>
        <end position="349"/>
    </location>
</feature>
<dbReference type="NCBIfam" id="NF033483">
    <property type="entry name" value="PknB_PASTA_kin"/>
    <property type="match status" value="1"/>
</dbReference>
<dbReference type="AlphaFoldDB" id="B7APY8"/>
<protein>
    <recommendedName>
        <fullName evidence="1">non-specific serine/threonine protein kinase</fullName>
        <ecNumber evidence="1">2.7.11.1</ecNumber>
    </recommendedName>
</protein>
<proteinExistence type="predicted"/>
<evidence type="ECO:0000256" key="9">
    <source>
        <dbReference type="PROSITE-ProRule" id="PRU10141"/>
    </source>
</evidence>
<dbReference type="Proteomes" id="UP000003136">
    <property type="component" value="Unassembled WGS sequence"/>
</dbReference>
<evidence type="ECO:0000256" key="11">
    <source>
        <dbReference type="SAM" id="Phobius"/>
    </source>
</evidence>
<feature type="region of interest" description="Disordered" evidence="10">
    <location>
        <begin position="304"/>
        <end position="391"/>
    </location>
</feature>
<dbReference type="SUPFAM" id="SSF54184">
    <property type="entry name" value="Penicillin-binding protein 2x (pbp-2x), c-terminal domain"/>
    <property type="match status" value="2"/>
</dbReference>
<dbReference type="FunFam" id="1.10.510.10:FF:000021">
    <property type="entry name" value="Serine/threonine protein kinase"/>
    <property type="match status" value="1"/>
</dbReference>
<dbReference type="GO" id="GO:0004674">
    <property type="term" value="F:protein serine/threonine kinase activity"/>
    <property type="evidence" value="ECO:0007669"/>
    <property type="project" value="UniProtKB-KW"/>
</dbReference>
<evidence type="ECO:0000256" key="8">
    <source>
        <dbReference type="ARBA" id="ARBA00048679"/>
    </source>
</evidence>
<keyword evidence="3" id="KW-0808">Transferase</keyword>
<keyword evidence="5" id="KW-0418">Kinase</keyword>
<dbReference type="STRING" id="483218.BACPEC_00744"/>
<evidence type="ECO:0000256" key="3">
    <source>
        <dbReference type="ARBA" id="ARBA00022679"/>
    </source>
</evidence>
<keyword evidence="6 9" id="KW-0067">ATP-binding</keyword>
<evidence type="ECO:0000256" key="4">
    <source>
        <dbReference type="ARBA" id="ARBA00022741"/>
    </source>
</evidence>
<feature type="transmembrane region" description="Helical" evidence="11">
    <location>
        <begin position="403"/>
        <end position="425"/>
    </location>
</feature>
<sequence>MEEFMLRKGMFLADRYEIIEQIGTGGMSDVYKAKCHKLNRYVAIKVMKEEFSHDKNFVSKFIIEAQSAAGLTHPNVVSVYDVGDENGIYYIVMELVEGITLKQYIEKKGRLSSKEAVSIAIQVAQGMEAAHSHHIVHRDIKPQNIIISKEGKVKVTDFGIARAATSQTISSSAMGSVHYISPEQARGGYSDEKSDIYSFGITLYEMLTGTVPFDGDSTVSVAVQHIQDEILPPSHVVNDIPISVDQIVMKCTQKKTDRRYQSATELIADLKKSLVMPDVNFVKLAPSYETARQQSLQEDLIDRRQASSTGMSSQHQNNQNDEDFDDEDFDEDFDDDDDIIDDIDDDDDDYNSKKSKKKAKPQPVKPKSKSNQAPVRIQDEDDDDDYDDAEEKAGEKMDAVMKWLGIGIAAVIIIITIFVVVKLAAVMGGSSGTDSNHTASEQVQTTTVDPSTLVAVPSVTGLTEEDAKKALNDVNLGCKVSRQPSDTVAEGYVISQSQKANSKIAKNSTVTISVSSGAGKSTMVNVVGKTEDEAIAAIKSAGFGSPAVDYDYSDTVEQGLVISQTPRANASAKSSDAVKIVVSRGKESKMITVPNVINMSETQARQTLDALGLNVTLSATQVMNDKIPYGYVAAQSYSAGKEVPAGTTIELTMSIGLGAPTVTLPAGTTAATPAAQTPSVAATTGN</sequence>
<keyword evidence="2" id="KW-0723">Serine/threonine-protein kinase</keyword>
<dbReference type="PANTHER" id="PTHR43289">
    <property type="entry name" value="MITOGEN-ACTIVATED PROTEIN KINASE KINASE KINASE 20-RELATED"/>
    <property type="match status" value="1"/>
</dbReference>
<dbReference type="SMART" id="SM00220">
    <property type="entry name" value="S_TKc"/>
    <property type="match status" value="1"/>
</dbReference>
<dbReference type="Gene3D" id="3.30.10.20">
    <property type="match status" value="3"/>
</dbReference>
<reference evidence="14 15" key="1">
    <citation type="submission" date="2008-11" db="EMBL/GenBank/DDBJ databases">
        <title>Draft genome sequence of Bacteroides pectinophilus (ATCC 43243).</title>
        <authorList>
            <person name="Sudarsanam P."/>
            <person name="Ley R."/>
            <person name="Guruge J."/>
            <person name="Turnbaugh P.J."/>
            <person name="Mahowald M."/>
            <person name="Liep D."/>
            <person name="Gordon J."/>
        </authorList>
    </citation>
    <scope>NUCLEOTIDE SEQUENCE [LARGE SCALE GENOMIC DNA]</scope>
    <source>
        <strain evidence="14 15">ATCC 43243</strain>
    </source>
</reference>
<dbReference type="eggNOG" id="COG0515">
    <property type="taxonomic scope" value="Bacteria"/>
</dbReference>
<dbReference type="HOGENOM" id="CLU_000288_135_2_9"/>
<organism evidence="14 15">
    <name type="scientific">[Bacteroides] pectinophilus ATCC 43243</name>
    <dbReference type="NCBI Taxonomy" id="483218"/>
    <lineage>
        <taxon>Bacteria</taxon>
        <taxon>Bacillati</taxon>
        <taxon>Bacillota</taxon>
        <taxon>Clostridia</taxon>
        <taxon>Eubacteriales</taxon>
    </lineage>
</organism>
<evidence type="ECO:0000259" key="12">
    <source>
        <dbReference type="PROSITE" id="PS50011"/>
    </source>
</evidence>
<dbReference type="SMART" id="SM00740">
    <property type="entry name" value="PASTA"/>
    <property type="match status" value="3"/>
</dbReference>
<name>B7APY8_9FIRM</name>
<keyword evidence="15" id="KW-1185">Reference proteome</keyword>
<dbReference type="Pfam" id="PF03793">
    <property type="entry name" value="PASTA"/>
    <property type="match status" value="3"/>
</dbReference>
<dbReference type="InterPro" id="IPR008271">
    <property type="entry name" value="Ser/Thr_kinase_AS"/>
</dbReference>
<dbReference type="PROSITE" id="PS00108">
    <property type="entry name" value="PROTEIN_KINASE_ST"/>
    <property type="match status" value="1"/>
</dbReference>
<dbReference type="InterPro" id="IPR017441">
    <property type="entry name" value="Protein_kinase_ATP_BS"/>
</dbReference>
<keyword evidence="11" id="KW-1133">Transmembrane helix</keyword>
<accession>B7APY8</accession>
<dbReference type="EC" id="2.7.11.1" evidence="1"/>
<feature type="domain" description="PASTA" evidence="13">
    <location>
        <begin position="449"/>
        <end position="516"/>
    </location>
</feature>
<feature type="domain" description="PASTA" evidence="13">
    <location>
        <begin position="517"/>
        <end position="584"/>
    </location>
</feature>
<dbReference type="SUPFAM" id="SSF56112">
    <property type="entry name" value="Protein kinase-like (PK-like)"/>
    <property type="match status" value="1"/>
</dbReference>
<keyword evidence="4 9" id="KW-0547">Nucleotide-binding</keyword>
<dbReference type="PANTHER" id="PTHR43289:SF34">
    <property type="entry name" value="SERINE_THREONINE-PROTEIN KINASE YBDM-RELATED"/>
    <property type="match status" value="1"/>
</dbReference>
<evidence type="ECO:0000313" key="15">
    <source>
        <dbReference type="Proteomes" id="UP000003136"/>
    </source>
</evidence>
<dbReference type="InterPro" id="IPR000719">
    <property type="entry name" value="Prot_kinase_dom"/>
</dbReference>
<dbReference type="PROSITE" id="PS51178">
    <property type="entry name" value="PASTA"/>
    <property type="match status" value="3"/>
</dbReference>
<evidence type="ECO:0000256" key="1">
    <source>
        <dbReference type="ARBA" id="ARBA00012513"/>
    </source>
</evidence>
<dbReference type="PROSITE" id="PS50011">
    <property type="entry name" value="PROTEIN_KINASE_DOM"/>
    <property type="match status" value="1"/>
</dbReference>
<dbReference type="GO" id="GO:0005524">
    <property type="term" value="F:ATP binding"/>
    <property type="evidence" value="ECO:0007669"/>
    <property type="project" value="UniProtKB-UniRule"/>
</dbReference>
<dbReference type="FunFam" id="3.30.200.20:FF:000035">
    <property type="entry name" value="Serine/threonine protein kinase Stk1"/>
    <property type="match status" value="1"/>
</dbReference>
<evidence type="ECO:0000256" key="10">
    <source>
        <dbReference type="SAM" id="MobiDB-lite"/>
    </source>
</evidence>
<dbReference type="Gene3D" id="3.30.200.20">
    <property type="entry name" value="Phosphorylase Kinase, domain 1"/>
    <property type="match status" value="1"/>
</dbReference>
<evidence type="ECO:0000256" key="5">
    <source>
        <dbReference type="ARBA" id="ARBA00022777"/>
    </source>
</evidence>
<dbReference type="Gene3D" id="1.10.510.10">
    <property type="entry name" value="Transferase(Phosphotransferase) domain 1"/>
    <property type="match status" value="1"/>
</dbReference>
<reference evidence="14 15" key="2">
    <citation type="submission" date="2008-11" db="EMBL/GenBank/DDBJ databases">
        <authorList>
            <person name="Fulton L."/>
            <person name="Clifton S."/>
            <person name="Fulton B."/>
            <person name="Xu J."/>
            <person name="Minx P."/>
            <person name="Pepin K.H."/>
            <person name="Johnson M."/>
            <person name="Bhonagiri V."/>
            <person name="Nash W.E."/>
            <person name="Mardis E.R."/>
            <person name="Wilson R.K."/>
        </authorList>
    </citation>
    <scope>NUCLEOTIDE SEQUENCE [LARGE SCALE GENOMIC DNA]</scope>
    <source>
        <strain evidence="14 15">ATCC 43243</strain>
    </source>
</reference>
<dbReference type="InterPro" id="IPR005543">
    <property type="entry name" value="PASTA_dom"/>
</dbReference>
<evidence type="ECO:0000256" key="7">
    <source>
        <dbReference type="ARBA" id="ARBA00047899"/>
    </source>
</evidence>
<dbReference type="EMBL" id="ABVQ01000035">
    <property type="protein sequence ID" value="EEC57760.1"/>
    <property type="molecule type" value="Genomic_DNA"/>
</dbReference>
<evidence type="ECO:0000313" key="14">
    <source>
        <dbReference type="EMBL" id="EEC57760.1"/>
    </source>
</evidence>
<dbReference type="CDD" id="cd06577">
    <property type="entry name" value="PASTA_pknB"/>
    <property type="match status" value="3"/>
</dbReference>
<keyword evidence="11" id="KW-0472">Membrane</keyword>
<evidence type="ECO:0000259" key="13">
    <source>
        <dbReference type="PROSITE" id="PS51178"/>
    </source>
</evidence>
<evidence type="ECO:0000256" key="6">
    <source>
        <dbReference type="ARBA" id="ARBA00022840"/>
    </source>
</evidence>
<feature type="compositionally biased region" description="Acidic residues" evidence="10">
    <location>
        <begin position="379"/>
        <end position="390"/>
    </location>
</feature>
<dbReference type="InterPro" id="IPR011009">
    <property type="entry name" value="Kinase-like_dom_sf"/>
</dbReference>
<comment type="catalytic activity">
    <reaction evidence="8">
        <text>L-seryl-[protein] + ATP = O-phospho-L-seryl-[protein] + ADP + H(+)</text>
        <dbReference type="Rhea" id="RHEA:17989"/>
        <dbReference type="Rhea" id="RHEA-COMP:9863"/>
        <dbReference type="Rhea" id="RHEA-COMP:11604"/>
        <dbReference type="ChEBI" id="CHEBI:15378"/>
        <dbReference type="ChEBI" id="CHEBI:29999"/>
        <dbReference type="ChEBI" id="CHEBI:30616"/>
        <dbReference type="ChEBI" id="CHEBI:83421"/>
        <dbReference type="ChEBI" id="CHEBI:456216"/>
        <dbReference type="EC" id="2.7.11.1"/>
    </reaction>
</comment>
<dbReference type="PROSITE" id="PS00107">
    <property type="entry name" value="PROTEIN_KINASE_ATP"/>
    <property type="match status" value="1"/>
</dbReference>
<dbReference type="CDD" id="cd14014">
    <property type="entry name" value="STKc_PknB_like"/>
    <property type="match status" value="1"/>
</dbReference>
<comment type="catalytic activity">
    <reaction evidence="7">
        <text>L-threonyl-[protein] + ATP = O-phospho-L-threonyl-[protein] + ADP + H(+)</text>
        <dbReference type="Rhea" id="RHEA:46608"/>
        <dbReference type="Rhea" id="RHEA-COMP:11060"/>
        <dbReference type="Rhea" id="RHEA-COMP:11605"/>
        <dbReference type="ChEBI" id="CHEBI:15378"/>
        <dbReference type="ChEBI" id="CHEBI:30013"/>
        <dbReference type="ChEBI" id="CHEBI:30616"/>
        <dbReference type="ChEBI" id="CHEBI:61977"/>
        <dbReference type="ChEBI" id="CHEBI:456216"/>
        <dbReference type="EC" id="2.7.11.1"/>
    </reaction>
</comment>
<evidence type="ECO:0000256" key="2">
    <source>
        <dbReference type="ARBA" id="ARBA00022527"/>
    </source>
</evidence>
<keyword evidence="11" id="KW-0812">Transmembrane</keyword>
<feature type="compositionally biased region" description="Polar residues" evidence="10">
    <location>
        <begin position="306"/>
        <end position="319"/>
    </location>
</feature>
<feature type="domain" description="Protein kinase" evidence="12">
    <location>
        <begin position="16"/>
        <end position="275"/>
    </location>
</feature>
<feature type="domain" description="PASTA" evidence="13">
    <location>
        <begin position="586"/>
        <end position="655"/>
    </location>
</feature>
<feature type="binding site" evidence="9">
    <location>
        <position position="45"/>
    </location>
    <ligand>
        <name>ATP</name>
        <dbReference type="ChEBI" id="CHEBI:30616"/>
    </ligand>
</feature>
<dbReference type="Pfam" id="PF00069">
    <property type="entry name" value="Pkinase"/>
    <property type="match status" value="1"/>
</dbReference>